<dbReference type="Proteomes" id="UP001597076">
    <property type="component" value="Unassembled WGS sequence"/>
</dbReference>
<evidence type="ECO:0000313" key="2">
    <source>
        <dbReference type="EMBL" id="MFD1563775.1"/>
    </source>
</evidence>
<keyword evidence="3" id="KW-1185">Reference proteome</keyword>
<reference evidence="2 3" key="1">
    <citation type="journal article" date="2019" name="Int. J. Syst. Evol. Microbiol.">
        <title>The Global Catalogue of Microorganisms (GCM) 10K type strain sequencing project: providing services to taxonomists for standard genome sequencing and annotation.</title>
        <authorList>
            <consortium name="The Broad Institute Genomics Platform"/>
            <consortium name="The Broad Institute Genome Sequencing Center for Infectious Disease"/>
            <person name="Wu L."/>
            <person name="Ma J."/>
        </authorList>
    </citation>
    <scope>NUCLEOTIDE SEQUENCE [LARGE SCALE GENOMIC DNA]</scope>
    <source>
        <strain evidence="2 3">CGMCC 1.12230</strain>
    </source>
</reference>
<dbReference type="InterPro" id="IPR040624">
    <property type="entry name" value="HalOD1"/>
</dbReference>
<name>A0ABD6BGQ9_9EURY</name>
<organism evidence="2 3">
    <name type="scientific">Haloarchaeobius amylolyticus</name>
    <dbReference type="NCBI Taxonomy" id="1198296"/>
    <lineage>
        <taxon>Archaea</taxon>
        <taxon>Methanobacteriati</taxon>
        <taxon>Methanobacteriota</taxon>
        <taxon>Stenosarchaea group</taxon>
        <taxon>Halobacteria</taxon>
        <taxon>Halobacteriales</taxon>
        <taxon>Halorubellaceae</taxon>
        <taxon>Haloarchaeobius</taxon>
    </lineage>
</organism>
<sequence>MTYEIVSAISDREGCDIADLPPLYETIDPDALDTLTSHDVCIEFSYAGREVIVENGAVRIDPEPSSLD</sequence>
<comment type="caution">
    <text evidence="2">The sequence shown here is derived from an EMBL/GenBank/DDBJ whole genome shotgun (WGS) entry which is preliminary data.</text>
</comment>
<evidence type="ECO:0000313" key="3">
    <source>
        <dbReference type="Proteomes" id="UP001597076"/>
    </source>
</evidence>
<protein>
    <submittedName>
        <fullName evidence="2">HalOD1 output domain-containing protein</fullName>
    </submittedName>
</protein>
<evidence type="ECO:0000259" key="1">
    <source>
        <dbReference type="Pfam" id="PF18545"/>
    </source>
</evidence>
<proteinExistence type="predicted"/>
<dbReference type="AlphaFoldDB" id="A0ABD6BGQ9"/>
<accession>A0ABD6BGQ9</accession>
<dbReference type="Pfam" id="PF18545">
    <property type="entry name" value="HalOD1"/>
    <property type="match status" value="1"/>
</dbReference>
<gene>
    <name evidence="2" type="ORF">ACFR99_09465</name>
</gene>
<dbReference type="EMBL" id="JBHUDI010000005">
    <property type="protein sequence ID" value="MFD1563775.1"/>
    <property type="molecule type" value="Genomic_DNA"/>
</dbReference>
<feature type="domain" description="Halobacterial output" evidence="1">
    <location>
        <begin position="2"/>
        <end position="62"/>
    </location>
</feature>